<sequence length="337" mass="35652">MGSGHRHRLRIGPRRRICSPRTASERASGFLKGGGGRRRVRLPCNNRWIGRRFYRPMRRRIFPPGGLAVTGEQDKARTKGAHRPGRCRLSGSAPPKVAAGPTPSSPACLGHVPSPSTDATERVPLGRTPVDRPRSSRRPPTCARFAGRGPAIVGPAFLPRRGHERTHRSASQPRGPLKGTVDPITMLAWLFLGYTVESAPVVEVPVEAPATPAEAEDAAPPAVEEVVEIEAAAPPAEEPKEEAPAATEAPAAEPTAEVAPEPEEKPVEEPAAVEVVGAEPAVAEPTEEAKPEAEPEVAAPAAEESSEPAVKEPEAVDEPPAAVEEVKAEEAAEEKAE</sequence>
<name>A0A9E7L6Z7_9LILI</name>
<feature type="compositionally biased region" description="Low complexity" evidence="1">
    <location>
        <begin position="210"/>
        <end position="235"/>
    </location>
</feature>
<feature type="region of interest" description="Disordered" evidence="1">
    <location>
        <begin position="210"/>
        <end position="337"/>
    </location>
</feature>
<feature type="compositionally biased region" description="Low complexity" evidence="1">
    <location>
        <begin position="269"/>
        <end position="284"/>
    </location>
</feature>
<evidence type="ECO:0000313" key="2">
    <source>
        <dbReference type="EMBL" id="URE46642.1"/>
    </source>
</evidence>
<feature type="compositionally biased region" description="Basic and acidic residues" evidence="1">
    <location>
        <begin position="324"/>
        <end position="337"/>
    </location>
</feature>
<proteinExistence type="predicted"/>
<dbReference type="AlphaFoldDB" id="A0A9E7L6Z7"/>
<evidence type="ECO:0000256" key="1">
    <source>
        <dbReference type="SAM" id="MobiDB-lite"/>
    </source>
</evidence>
<gene>
    <name evidence="2" type="ORF">MUK42_15411</name>
</gene>
<dbReference type="Proteomes" id="UP001055439">
    <property type="component" value="Chromosome 9"/>
</dbReference>
<protein>
    <submittedName>
        <fullName evidence="2">Uncharacterized protein</fullName>
    </submittedName>
</protein>
<keyword evidence="3" id="KW-1185">Reference proteome</keyword>
<organism evidence="2 3">
    <name type="scientific">Musa troglodytarum</name>
    <name type="common">fe'i banana</name>
    <dbReference type="NCBI Taxonomy" id="320322"/>
    <lineage>
        <taxon>Eukaryota</taxon>
        <taxon>Viridiplantae</taxon>
        <taxon>Streptophyta</taxon>
        <taxon>Embryophyta</taxon>
        <taxon>Tracheophyta</taxon>
        <taxon>Spermatophyta</taxon>
        <taxon>Magnoliopsida</taxon>
        <taxon>Liliopsida</taxon>
        <taxon>Zingiberales</taxon>
        <taxon>Musaceae</taxon>
        <taxon>Musa</taxon>
    </lineage>
</organism>
<evidence type="ECO:0000313" key="3">
    <source>
        <dbReference type="Proteomes" id="UP001055439"/>
    </source>
</evidence>
<reference evidence="2" key="1">
    <citation type="submission" date="2022-05" db="EMBL/GenBank/DDBJ databases">
        <title>The Musa troglodytarum L. genome provides insights into the mechanism of non-climacteric behaviour and enrichment of carotenoids.</title>
        <authorList>
            <person name="Wang J."/>
        </authorList>
    </citation>
    <scope>NUCLEOTIDE SEQUENCE</scope>
    <source>
        <tissue evidence="2">Leaf</tissue>
    </source>
</reference>
<dbReference type="EMBL" id="CP097511">
    <property type="protein sequence ID" value="URE46642.1"/>
    <property type="molecule type" value="Genomic_DNA"/>
</dbReference>
<feature type="compositionally biased region" description="Low complexity" evidence="1">
    <location>
        <begin position="244"/>
        <end position="259"/>
    </location>
</feature>
<accession>A0A9E7L6Z7</accession>
<feature type="region of interest" description="Disordered" evidence="1">
    <location>
        <begin position="63"/>
        <end position="179"/>
    </location>
</feature>